<dbReference type="Gene3D" id="3.40.50.1010">
    <property type="entry name" value="5'-nuclease"/>
    <property type="match status" value="1"/>
</dbReference>
<dbReference type="GO" id="GO:0017108">
    <property type="term" value="F:5'-flap endonuclease activity"/>
    <property type="evidence" value="ECO:0007669"/>
    <property type="project" value="TreeGrafter"/>
</dbReference>
<evidence type="ECO:0000313" key="2">
    <source>
        <dbReference type="EMBL" id="KAJ7721300.1"/>
    </source>
</evidence>
<proteinExistence type="predicted"/>
<evidence type="ECO:0000313" key="3">
    <source>
        <dbReference type="Proteomes" id="UP001215598"/>
    </source>
</evidence>
<comment type="caution">
    <text evidence="2">The sequence shown here is derived from an EMBL/GenBank/DDBJ whole genome shotgun (WGS) entry which is preliminary data.</text>
</comment>
<gene>
    <name evidence="2" type="ORF">B0H16DRAFT_1473956</name>
</gene>
<keyword evidence="3" id="KW-1185">Reference proteome</keyword>
<evidence type="ECO:0000259" key="1">
    <source>
        <dbReference type="SMART" id="SM00484"/>
    </source>
</evidence>
<dbReference type="Proteomes" id="UP001215598">
    <property type="component" value="Unassembled WGS sequence"/>
</dbReference>
<dbReference type="AlphaFoldDB" id="A0AAD7MKH2"/>
<dbReference type="PANTHER" id="PTHR11081:SF75">
    <property type="entry name" value="ENDONUCLEASE, PUTATIVE (AFU_ORTHOLOGUE AFUA_3G13260)-RELATED"/>
    <property type="match status" value="1"/>
</dbReference>
<dbReference type="InterPro" id="IPR006086">
    <property type="entry name" value="XPG-I_dom"/>
</dbReference>
<accession>A0AAD7MKH2</accession>
<dbReference type="GO" id="GO:0006974">
    <property type="term" value="P:DNA damage response"/>
    <property type="evidence" value="ECO:0007669"/>
    <property type="project" value="UniProtKB-ARBA"/>
</dbReference>
<dbReference type="PRINTS" id="PR00853">
    <property type="entry name" value="XPGRADSUPER"/>
</dbReference>
<dbReference type="InterPro" id="IPR029060">
    <property type="entry name" value="PIN-like_dom_sf"/>
</dbReference>
<feature type="domain" description="XPG-I" evidence="1">
    <location>
        <begin position="3"/>
        <end position="73"/>
    </location>
</feature>
<name>A0AAD7MKH2_9AGAR</name>
<dbReference type="InterPro" id="IPR006084">
    <property type="entry name" value="XPG/Rad2"/>
</dbReference>
<dbReference type="Pfam" id="PF00867">
    <property type="entry name" value="XPG_I"/>
    <property type="match status" value="1"/>
</dbReference>
<reference evidence="2" key="1">
    <citation type="submission" date="2023-03" db="EMBL/GenBank/DDBJ databases">
        <title>Massive genome expansion in bonnet fungi (Mycena s.s.) driven by repeated elements and novel gene families across ecological guilds.</title>
        <authorList>
            <consortium name="Lawrence Berkeley National Laboratory"/>
            <person name="Harder C.B."/>
            <person name="Miyauchi S."/>
            <person name="Viragh M."/>
            <person name="Kuo A."/>
            <person name="Thoen E."/>
            <person name="Andreopoulos B."/>
            <person name="Lu D."/>
            <person name="Skrede I."/>
            <person name="Drula E."/>
            <person name="Henrissat B."/>
            <person name="Morin E."/>
            <person name="Kohler A."/>
            <person name="Barry K."/>
            <person name="LaButti K."/>
            <person name="Morin E."/>
            <person name="Salamov A."/>
            <person name="Lipzen A."/>
            <person name="Mereny Z."/>
            <person name="Hegedus B."/>
            <person name="Baldrian P."/>
            <person name="Stursova M."/>
            <person name="Weitz H."/>
            <person name="Taylor A."/>
            <person name="Grigoriev I.V."/>
            <person name="Nagy L.G."/>
            <person name="Martin F."/>
            <person name="Kauserud H."/>
        </authorList>
    </citation>
    <scope>NUCLEOTIDE SEQUENCE</scope>
    <source>
        <strain evidence="2">CBHHK182m</strain>
    </source>
</reference>
<protein>
    <submittedName>
        <fullName evidence="2">XPG I-region-domain-containing protein</fullName>
    </submittedName>
</protein>
<organism evidence="2 3">
    <name type="scientific">Mycena metata</name>
    <dbReference type="NCBI Taxonomy" id="1033252"/>
    <lineage>
        <taxon>Eukaryota</taxon>
        <taxon>Fungi</taxon>
        <taxon>Dikarya</taxon>
        <taxon>Basidiomycota</taxon>
        <taxon>Agaricomycotina</taxon>
        <taxon>Agaricomycetes</taxon>
        <taxon>Agaricomycetidae</taxon>
        <taxon>Agaricales</taxon>
        <taxon>Marasmiineae</taxon>
        <taxon>Mycenaceae</taxon>
        <taxon>Mycena</taxon>
    </lineage>
</organism>
<dbReference type="EMBL" id="JARKIB010000231">
    <property type="protein sequence ID" value="KAJ7721300.1"/>
    <property type="molecule type" value="Genomic_DNA"/>
</dbReference>
<sequence length="364" mass="40435">MITAFGYHYYDAPGEAEAELAQLNRNGEIDGIITEDSDALVFGARCVIRATSSCVEDAALVFTSEAIERAMSLDEGSWTHGRSWPSNAGFGGDLINILRSLKGSQLRDHLNPWRVKLRQELRTNSSGKLSKRQPKLAESIPDTFPNTRVAELYLNPLTSRSVGFAGAKPNVRFWLPAEPSIPALSTFCSAEFGWRGEHLLQKFNSNLWPAVVFRMISSRYILHDVTGNRFLSRTTKADLLKKIPSKSNPALELYRVRVSTNNFVQLASLNHLPPTPERDIKLVSIPKAILAVAMRDLSLPSTDLARVPPFTSNSGSNLNSDQMSDASDTEIVDDMVDTEFEERAVGRAYRGMITEGIIDLTWDF</sequence>
<dbReference type="SUPFAM" id="SSF88723">
    <property type="entry name" value="PIN domain-like"/>
    <property type="match status" value="1"/>
</dbReference>
<dbReference type="SMART" id="SM00484">
    <property type="entry name" value="XPGI"/>
    <property type="match status" value="1"/>
</dbReference>
<dbReference type="PANTHER" id="PTHR11081">
    <property type="entry name" value="FLAP ENDONUCLEASE FAMILY MEMBER"/>
    <property type="match status" value="1"/>
</dbReference>